<dbReference type="PIRSF" id="PIRSF000189">
    <property type="entry name" value="D-aa_oxidase"/>
    <property type="match status" value="1"/>
</dbReference>
<evidence type="ECO:0000256" key="1">
    <source>
        <dbReference type="ARBA" id="ARBA00001974"/>
    </source>
</evidence>
<dbReference type="GO" id="GO:0003884">
    <property type="term" value="F:D-amino-acid oxidase activity"/>
    <property type="evidence" value="ECO:0007669"/>
    <property type="project" value="InterPro"/>
</dbReference>
<dbReference type="InterPro" id="IPR023209">
    <property type="entry name" value="DAO"/>
</dbReference>
<keyword evidence="5" id="KW-0560">Oxidoreductase</keyword>
<keyword evidence="9" id="KW-1185">Reference proteome</keyword>
<dbReference type="GO" id="GO:0005737">
    <property type="term" value="C:cytoplasm"/>
    <property type="evidence" value="ECO:0007669"/>
    <property type="project" value="TreeGrafter"/>
</dbReference>
<proteinExistence type="inferred from homology"/>
<dbReference type="PANTHER" id="PTHR11530">
    <property type="entry name" value="D-AMINO ACID OXIDASE"/>
    <property type="match status" value="1"/>
</dbReference>
<dbReference type="Gene3D" id="3.40.50.720">
    <property type="entry name" value="NAD(P)-binding Rossmann-like Domain"/>
    <property type="match status" value="1"/>
</dbReference>
<feature type="binding site" evidence="6">
    <location>
        <position position="301"/>
    </location>
    <ligand>
        <name>D-dopa</name>
        <dbReference type="ChEBI" id="CHEBI:149689"/>
    </ligand>
</feature>
<dbReference type="OrthoDB" id="2015447at2759"/>
<sequence length="361" mass="39676">MTKHVVVVGAGIVGLSTALALLDKGFKVTILAQWQPGDFHIEYTSPWAGNEKREAAIKSIGAHWRTMAPNSDKLLQDFDAATYRKFMQLSRTHPKETGIMVIPSTDYYDELIPETTDPWFRHLVSDFQFVPKEALPPGAKIGHRYTTVVVNAPHYIRWLQHQFISNGGRIMKRALAHISEAFDLGDGLPSVDAVVNCTGLGARYLGGVDDDQVYPTRGQTVVAYAPSIKETITHLGKDFITYVIPRSDGTVVLGGTANKNDFNPNPEKATIASILERTQVICPALKDLAPLKIVRNAVGLRPSRINGARIENQYYTKPNGRRILVTHAYGHGGFGYQSSVGAAEYTARLVERGLVLGSPKL</sequence>
<keyword evidence="4 6" id="KW-0274">FAD</keyword>
<feature type="binding site" evidence="6">
    <location>
        <position position="242"/>
    </location>
    <ligand>
        <name>D-dopa</name>
        <dbReference type="ChEBI" id="CHEBI:149689"/>
    </ligand>
</feature>
<evidence type="ECO:0000256" key="2">
    <source>
        <dbReference type="ARBA" id="ARBA00006730"/>
    </source>
</evidence>
<name>A0A068RUK2_9FUNG</name>
<dbReference type="VEuPathDB" id="FungiDB:LCOR_04075.1"/>
<feature type="domain" description="FAD dependent oxidoreductase" evidence="7">
    <location>
        <begin position="4"/>
        <end position="349"/>
    </location>
</feature>
<dbReference type="InterPro" id="IPR006076">
    <property type="entry name" value="FAD-dep_OxRdtase"/>
</dbReference>
<evidence type="ECO:0000313" key="9">
    <source>
        <dbReference type="Proteomes" id="UP000027586"/>
    </source>
</evidence>
<dbReference type="EMBL" id="CBTN010000014">
    <property type="protein sequence ID" value="CDH52621.1"/>
    <property type="molecule type" value="Genomic_DNA"/>
</dbReference>
<dbReference type="STRING" id="1263082.A0A068RUK2"/>
<feature type="binding site" evidence="6">
    <location>
        <begin position="44"/>
        <end position="45"/>
    </location>
    <ligand>
        <name>FAD</name>
        <dbReference type="ChEBI" id="CHEBI:57692"/>
    </ligand>
</feature>
<comment type="cofactor">
    <cofactor evidence="1 6">
        <name>FAD</name>
        <dbReference type="ChEBI" id="CHEBI:57692"/>
    </cofactor>
</comment>
<comment type="caution">
    <text evidence="8">The sequence shown here is derived from an EMBL/GenBank/DDBJ whole genome shotgun (WGS) entry which is preliminary data.</text>
</comment>
<evidence type="ECO:0000313" key="8">
    <source>
        <dbReference type="EMBL" id="CDH52621.1"/>
    </source>
</evidence>
<comment type="similarity">
    <text evidence="2">Belongs to the DAMOX/DASOX family.</text>
</comment>
<evidence type="ECO:0000256" key="4">
    <source>
        <dbReference type="ARBA" id="ARBA00022827"/>
    </source>
</evidence>
<evidence type="ECO:0000256" key="3">
    <source>
        <dbReference type="ARBA" id="ARBA00022630"/>
    </source>
</evidence>
<evidence type="ECO:0000256" key="5">
    <source>
        <dbReference type="ARBA" id="ARBA00023002"/>
    </source>
</evidence>
<dbReference type="SUPFAM" id="SSF51971">
    <property type="entry name" value="Nucleotide-binding domain"/>
    <property type="match status" value="1"/>
</dbReference>
<reference evidence="8" key="1">
    <citation type="submission" date="2013-08" db="EMBL/GenBank/DDBJ databases">
        <title>Gene expansion shapes genome architecture in the human pathogen Lichtheimia corymbifera: an evolutionary genomics analysis in the ancient terrestrial Mucorales (Mucoromycotina).</title>
        <authorList>
            <person name="Schwartze V.U."/>
            <person name="Winter S."/>
            <person name="Shelest E."/>
            <person name="Marcet-Houben M."/>
            <person name="Horn F."/>
            <person name="Wehner S."/>
            <person name="Hoffmann K."/>
            <person name="Riege K."/>
            <person name="Sammeth M."/>
            <person name="Nowrousian M."/>
            <person name="Valiante V."/>
            <person name="Linde J."/>
            <person name="Jacobsen I.D."/>
            <person name="Marz M."/>
            <person name="Brakhage A.A."/>
            <person name="Gabaldon T."/>
            <person name="Bocker S."/>
            <person name="Voigt K."/>
        </authorList>
    </citation>
    <scope>NUCLEOTIDE SEQUENCE [LARGE SCALE GENOMIC DNA]</scope>
    <source>
        <strain evidence="8">FSU 9682</strain>
    </source>
</reference>
<feature type="binding site" evidence="6">
    <location>
        <position position="333"/>
    </location>
    <ligand>
        <name>D-dopa</name>
        <dbReference type="ChEBI" id="CHEBI:149689"/>
    </ligand>
</feature>
<protein>
    <submittedName>
        <fullName evidence="8">D-amino acid oxidase</fullName>
    </submittedName>
</protein>
<organism evidence="8 9">
    <name type="scientific">Lichtheimia corymbifera JMRC:FSU:9682</name>
    <dbReference type="NCBI Taxonomy" id="1263082"/>
    <lineage>
        <taxon>Eukaryota</taxon>
        <taxon>Fungi</taxon>
        <taxon>Fungi incertae sedis</taxon>
        <taxon>Mucoromycota</taxon>
        <taxon>Mucoromycotina</taxon>
        <taxon>Mucoromycetes</taxon>
        <taxon>Mucorales</taxon>
        <taxon>Lichtheimiaceae</taxon>
        <taxon>Lichtheimia</taxon>
    </lineage>
</organism>
<keyword evidence="3" id="KW-0285">Flavoprotein</keyword>
<dbReference type="GO" id="GO:0071949">
    <property type="term" value="F:FAD binding"/>
    <property type="evidence" value="ECO:0007669"/>
    <property type="project" value="InterPro"/>
</dbReference>
<gene>
    <name evidence="8" type="ORF">LCOR_04075.1</name>
</gene>
<accession>A0A068RUK2</accession>
<evidence type="ECO:0000259" key="7">
    <source>
        <dbReference type="Pfam" id="PF01266"/>
    </source>
</evidence>
<dbReference type="GO" id="GO:0019478">
    <property type="term" value="P:D-amino acid catabolic process"/>
    <property type="evidence" value="ECO:0007669"/>
    <property type="project" value="TreeGrafter"/>
</dbReference>
<evidence type="ECO:0000256" key="6">
    <source>
        <dbReference type="PIRSR" id="PIRSR000189-1"/>
    </source>
</evidence>
<dbReference type="AlphaFoldDB" id="A0A068RUK2"/>
<dbReference type="Proteomes" id="UP000027586">
    <property type="component" value="Unassembled WGS sequence"/>
</dbReference>
<dbReference type="SUPFAM" id="SSF54373">
    <property type="entry name" value="FAD-linked reductases, C-terminal domain"/>
    <property type="match status" value="1"/>
</dbReference>
<dbReference type="PANTHER" id="PTHR11530:SF11">
    <property type="entry name" value="D-ASPARTATE OXIDASE"/>
    <property type="match status" value="1"/>
</dbReference>
<dbReference type="Gene3D" id="3.30.9.10">
    <property type="entry name" value="D-Amino Acid Oxidase, subunit A, domain 2"/>
    <property type="match status" value="1"/>
</dbReference>
<dbReference type="Pfam" id="PF01266">
    <property type="entry name" value="DAO"/>
    <property type="match status" value="1"/>
</dbReference>
<feature type="binding site" evidence="6">
    <location>
        <position position="198"/>
    </location>
    <ligand>
        <name>FAD</name>
        <dbReference type="ChEBI" id="CHEBI:57692"/>
    </ligand>
</feature>